<name>A0ABX8S2K3_NOCIO</name>
<accession>A0ABX8S2K3</accession>
<keyword evidence="1" id="KW-0812">Transmembrane</keyword>
<keyword evidence="3" id="KW-1185">Reference proteome</keyword>
<protein>
    <submittedName>
        <fullName evidence="2">Uncharacterized protein</fullName>
    </submittedName>
</protein>
<gene>
    <name evidence="2" type="ORF">KV110_01140</name>
</gene>
<keyword evidence="1" id="KW-1133">Transmembrane helix</keyword>
<evidence type="ECO:0000313" key="2">
    <source>
        <dbReference type="EMBL" id="QXN96142.1"/>
    </source>
</evidence>
<proteinExistence type="predicted"/>
<dbReference type="RefSeq" id="WP_218479559.1">
    <property type="nucleotide sequence ID" value="NZ_BAABJN010000009.1"/>
</dbReference>
<keyword evidence="1" id="KW-0472">Membrane</keyword>
<reference evidence="2 3" key="1">
    <citation type="submission" date="2021-07" db="EMBL/GenBank/DDBJ databases">
        <title>Whole Genome Sequence of Nocardia Iowensis.</title>
        <authorList>
            <person name="Lamm A."/>
            <person name="Collins-Fairclough A.M."/>
            <person name="Bunk B."/>
            <person name="Sproer C."/>
        </authorList>
    </citation>
    <scope>NUCLEOTIDE SEQUENCE [LARGE SCALE GENOMIC DNA]</scope>
    <source>
        <strain evidence="2 3">NRRL 5646</strain>
    </source>
</reference>
<evidence type="ECO:0000313" key="3">
    <source>
        <dbReference type="Proteomes" id="UP000694257"/>
    </source>
</evidence>
<evidence type="ECO:0000256" key="1">
    <source>
        <dbReference type="SAM" id="Phobius"/>
    </source>
</evidence>
<feature type="transmembrane region" description="Helical" evidence="1">
    <location>
        <begin position="21"/>
        <end position="39"/>
    </location>
</feature>
<sequence>MRDHEIRDRDVRGRAVRHTGTRLVSLLLLAWLAIGMLAAGQRHYFDSSPTNCAGWGTIAVTAIAGPLNYMGVNPKVDDCTLPQPSQ</sequence>
<dbReference type="Proteomes" id="UP000694257">
    <property type="component" value="Chromosome"/>
</dbReference>
<organism evidence="2 3">
    <name type="scientific">Nocardia iowensis</name>
    <dbReference type="NCBI Taxonomy" id="204891"/>
    <lineage>
        <taxon>Bacteria</taxon>
        <taxon>Bacillati</taxon>
        <taxon>Actinomycetota</taxon>
        <taxon>Actinomycetes</taxon>
        <taxon>Mycobacteriales</taxon>
        <taxon>Nocardiaceae</taxon>
        <taxon>Nocardia</taxon>
    </lineage>
</organism>
<dbReference type="EMBL" id="CP078145">
    <property type="protein sequence ID" value="QXN96142.1"/>
    <property type="molecule type" value="Genomic_DNA"/>
</dbReference>